<sequence length="232" mass="26305">MMVKKQDSVDGDDDTSSVADVHAQKQREKAQYVVKCVEQMLETLEKVLADQSASELMILFGKTIYTAKEAFVIKLPSVDTNHFGANHQRKLESILRKIGLQLTLCDEIVTEQSVLGDTNVFVMLQLSPTFEPVPTLYGVNLLDEYQLPRKCTSYAIELKTAKECEEDLASRCCRQLAIYSEHTERSLETNALDIKQKVESEPEAVLPTRWFLLDTVVSGFSLKSAKHNRMWQ</sequence>
<accession>A0A182STX2</accession>
<evidence type="ECO:0000313" key="2">
    <source>
        <dbReference type="EnsemblMetazoa" id="AMAM013311-PA"/>
    </source>
</evidence>
<feature type="region of interest" description="Disordered" evidence="1">
    <location>
        <begin position="1"/>
        <end position="22"/>
    </location>
</feature>
<dbReference type="InterPro" id="IPR009511">
    <property type="entry name" value="MAD1/Cdc20-bound-Mad2-bd"/>
</dbReference>
<organism evidence="2 3">
    <name type="scientific">Anopheles maculatus</name>
    <dbReference type="NCBI Taxonomy" id="74869"/>
    <lineage>
        <taxon>Eukaryota</taxon>
        <taxon>Metazoa</taxon>
        <taxon>Ecdysozoa</taxon>
        <taxon>Arthropoda</taxon>
        <taxon>Hexapoda</taxon>
        <taxon>Insecta</taxon>
        <taxon>Pterygota</taxon>
        <taxon>Neoptera</taxon>
        <taxon>Endopterygota</taxon>
        <taxon>Diptera</taxon>
        <taxon>Nematocera</taxon>
        <taxon>Culicoidea</taxon>
        <taxon>Culicidae</taxon>
        <taxon>Anophelinae</taxon>
        <taxon>Anopheles</taxon>
        <taxon>Anopheles maculatus group</taxon>
    </lineage>
</organism>
<evidence type="ECO:0000313" key="3">
    <source>
        <dbReference type="Proteomes" id="UP000075901"/>
    </source>
</evidence>
<reference evidence="3" key="1">
    <citation type="submission" date="2013-09" db="EMBL/GenBank/DDBJ databases">
        <title>The Genome Sequence of Anopheles maculatus species B.</title>
        <authorList>
            <consortium name="The Broad Institute Genomics Platform"/>
            <person name="Neafsey D.E."/>
            <person name="Besansky N."/>
            <person name="Howell P."/>
            <person name="Walton C."/>
            <person name="Young S.K."/>
            <person name="Zeng Q."/>
            <person name="Gargeya S."/>
            <person name="Fitzgerald M."/>
            <person name="Haas B."/>
            <person name="Abouelleil A."/>
            <person name="Allen A.W."/>
            <person name="Alvarado L."/>
            <person name="Arachchi H.M."/>
            <person name="Berlin A.M."/>
            <person name="Chapman S.B."/>
            <person name="Gainer-Dewar J."/>
            <person name="Goldberg J."/>
            <person name="Griggs A."/>
            <person name="Gujja S."/>
            <person name="Hansen M."/>
            <person name="Howarth C."/>
            <person name="Imamovic A."/>
            <person name="Ireland A."/>
            <person name="Larimer J."/>
            <person name="McCowan C."/>
            <person name="Murphy C."/>
            <person name="Pearson M."/>
            <person name="Poon T.W."/>
            <person name="Priest M."/>
            <person name="Roberts A."/>
            <person name="Saif S."/>
            <person name="Shea T."/>
            <person name="Sisk P."/>
            <person name="Sykes S."/>
            <person name="Wortman J."/>
            <person name="Nusbaum C."/>
            <person name="Birren B."/>
        </authorList>
    </citation>
    <scope>NUCLEOTIDE SEQUENCE [LARGE SCALE GENOMIC DNA]</scope>
    <source>
        <strain evidence="3">maculatus3</strain>
    </source>
</reference>
<dbReference type="VEuPathDB" id="VectorBase:AMAM013311"/>
<dbReference type="PANTHER" id="PTHR15681:SF1">
    <property type="entry name" value="MAD2L1-BINDING PROTEIN"/>
    <property type="match status" value="1"/>
</dbReference>
<reference evidence="2" key="2">
    <citation type="submission" date="2020-05" db="UniProtKB">
        <authorList>
            <consortium name="EnsemblMetazoa"/>
        </authorList>
    </citation>
    <scope>IDENTIFICATION</scope>
    <source>
        <strain evidence="2">maculatus3</strain>
    </source>
</reference>
<name>A0A182STX2_9DIPT</name>
<dbReference type="EnsemblMetazoa" id="AMAM013311-RA">
    <property type="protein sequence ID" value="AMAM013311-PA"/>
    <property type="gene ID" value="AMAM013311"/>
</dbReference>
<dbReference type="PANTHER" id="PTHR15681">
    <property type="entry name" value="MAD2L1-BINDING PROTEIN"/>
    <property type="match status" value="1"/>
</dbReference>
<protein>
    <submittedName>
        <fullName evidence="2">Uncharacterized protein</fullName>
    </submittedName>
</protein>
<dbReference type="InterPro" id="IPR053729">
    <property type="entry name" value="MAD2L1BP_domain_sf"/>
</dbReference>
<dbReference type="Proteomes" id="UP000075901">
    <property type="component" value="Unassembled WGS sequence"/>
</dbReference>
<keyword evidence="3" id="KW-1185">Reference proteome</keyword>
<dbReference type="Gene3D" id="3.30.900.20">
    <property type="match status" value="1"/>
</dbReference>
<dbReference type="AlphaFoldDB" id="A0A182STX2"/>
<dbReference type="GO" id="GO:0005634">
    <property type="term" value="C:nucleus"/>
    <property type="evidence" value="ECO:0007669"/>
    <property type="project" value="InterPro"/>
</dbReference>
<dbReference type="GO" id="GO:0007096">
    <property type="term" value="P:regulation of exit from mitosis"/>
    <property type="evidence" value="ECO:0007669"/>
    <property type="project" value="InterPro"/>
</dbReference>
<evidence type="ECO:0000256" key="1">
    <source>
        <dbReference type="SAM" id="MobiDB-lite"/>
    </source>
</evidence>
<proteinExistence type="predicted"/>